<dbReference type="NCBIfam" id="TIGR00266">
    <property type="entry name" value="TIGR00266 family protein"/>
    <property type="match status" value="1"/>
</dbReference>
<dbReference type="InterPro" id="IPR011723">
    <property type="entry name" value="Znf/thioredoxin_put"/>
</dbReference>
<name>A0A5C5YCV6_9PLAN</name>
<proteinExistence type="predicted"/>
<reference evidence="1 2" key="1">
    <citation type="submission" date="2019-02" db="EMBL/GenBank/DDBJ databases">
        <title>Deep-cultivation of Planctomycetes and their phenomic and genomic characterization uncovers novel biology.</title>
        <authorList>
            <person name="Wiegand S."/>
            <person name="Jogler M."/>
            <person name="Boedeker C."/>
            <person name="Pinto D."/>
            <person name="Vollmers J."/>
            <person name="Rivas-Marin E."/>
            <person name="Kohn T."/>
            <person name="Peeters S.H."/>
            <person name="Heuer A."/>
            <person name="Rast P."/>
            <person name="Oberbeckmann S."/>
            <person name="Bunk B."/>
            <person name="Jeske O."/>
            <person name="Meyerdierks A."/>
            <person name="Storesund J.E."/>
            <person name="Kallscheuer N."/>
            <person name="Luecker S."/>
            <person name="Lage O.M."/>
            <person name="Pohl T."/>
            <person name="Merkel B.J."/>
            <person name="Hornburger P."/>
            <person name="Mueller R.-W."/>
            <person name="Bruemmer F."/>
            <person name="Labrenz M."/>
            <person name="Spormann A.M."/>
            <person name="Op Den Camp H."/>
            <person name="Overmann J."/>
            <person name="Amann R."/>
            <person name="Jetten M.S.M."/>
            <person name="Mascher T."/>
            <person name="Medema M.H."/>
            <person name="Devos D.P."/>
            <person name="Kaster A.-K."/>
            <person name="Ovreas L."/>
            <person name="Rohde M."/>
            <person name="Galperin M.Y."/>
            <person name="Jogler C."/>
        </authorList>
    </citation>
    <scope>NUCLEOTIDE SEQUENCE [LARGE SCALE GENOMIC DNA]</scope>
    <source>
        <strain evidence="1 2">Pan14r</strain>
    </source>
</reference>
<dbReference type="Proteomes" id="UP000317238">
    <property type="component" value="Unassembled WGS sequence"/>
</dbReference>
<dbReference type="OrthoDB" id="9779518at2"/>
<dbReference type="InterPro" id="IPR002838">
    <property type="entry name" value="AIM24"/>
</dbReference>
<sequence length="351" mass="36616">MNCNCPQCGNRYQVDESFIGRTVKCRSCGATFQVQSPGSGGGTEPVPAVVAGPMSNSTTDGDDEFRAGSVEIGSAEATMRGGQANGSRNADAIDYEIFGHETQYVEITLDPGEQTIAEAGALMFMSDGITMETVFGDPGQQGGGFWAKAMSAGKRVLTGESLFMTTFTNHGRGRAVVAFGAPYPGRMIPMHLDQLGGELICQKDAFLCGARGIQIDIAFQKKIGAGLFGGEGFIMQRLRGDGIAIVHAGGTMMYRELAAGEKLRLDTGCLMAIGPTVQYDIEFVGGLKNAFLGGEGLFMATVVGPGPVWLQSLPFSRLAGRVASAIPRAGSGSSKGEGTVLGGLGEMFMGD</sequence>
<dbReference type="InterPro" id="IPR036983">
    <property type="entry name" value="AIM24_sf"/>
</dbReference>
<dbReference type="SUPFAM" id="SSF51219">
    <property type="entry name" value="TRAP-like"/>
    <property type="match status" value="1"/>
</dbReference>
<dbReference type="EMBL" id="SJPL01000001">
    <property type="protein sequence ID" value="TWT71152.1"/>
    <property type="molecule type" value="Genomic_DNA"/>
</dbReference>
<dbReference type="Gene3D" id="3.60.160.10">
    <property type="entry name" value="Mitochondrial biogenesis AIM24"/>
    <property type="match status" value="1"/>
</dbReference>
<dbReference type="Gene3D" id="2.20.28.160">
    <property type="match status" value="1"/>
</dbReference>
<evidence type="ECO:0000313" key="2">
    <source>
        <dbReference type="Proteomes" id="UP000317238"/>
    </source>
</evidence>
<dbReference type="NCBIfam" id="TIGR02098">
    <property type="entry name" value="MJ0042_CXXC"/>
    <property type="match status" value="1"/>
</dbReference>
<evidence type="ECO:0008006" key="3">
    <source>
        <dbReference type="Google" id="ProtNLM"/>
    </source>
</evidence>
<dbReference type="InterPro" id="IPR016031">
    <property type="entry name" value="Trp_RNA-bd_attenuator-like_dom"/>
</dbReference>
<protein>
    <recommendedName>
        <fullName evidence="3">TIGR00266 family protein</fullName>
    </recommendedName>
</protein>
<accession>A0A5C5YCV6</accession>
<dbReference type="Pfam" id="PF01987">
    <property type="entry name" value="AIM24"/>
    <property type="match status" value="1"/>
</dbReference>
<dbReference type="PANTHER" id="PTHR43657:SF1">
    <property type="entry name" value="ALTERED INHERITANCE OF MITOCHONDRIA PROTEIN 24, MITOCHONDRIAL"/>
    <property type="match status" value="1"/>
</dbReference>
<dbReference type="PANTHER" id="PTHR43657">
    <property type="entry name" value="TRYPTOPHAN RNA-BINDING ATTENUATOR PROTEIN-LIKE PROTEIN"/>
    <property type="match status" value="1"/>
</dbReference>
<dbReference type="AlphaFoldDB" id="A0A5C5YCV6"/>
<gene>
    <name evidence="1" type="ORF">Pan14r_34620</name>
</gene>
<evidence type="ECO:0000313" key="1">
    <source>
        <dbReference type="EMBL" id="TWT71152.1"/>
    </source>
</evidence>
<keyword evidence="2" id="KW-1185">Reference proteome</keyword>
<organism evidence="1 2">
    <name type="scientific">Crateriforma conspicua</name>
    <dbReference type="NCBI Taxonomy" id="2527996"/>
    <lineage>
        <taxon>Bacteria</taxon>
        <taxon>Pseudomonadati</taxon>
        <taxon>Planctomycetota</taxon>
        <taxon>Planctomycetia</taxon>
        <taxon>Planctomycetales</taxon>
        <taxon>Planctomycetaceae</taxon>
        <taxon>Crateriforma</taxon>
    </lineage>
</organism>
<comment type="caution">
    <text evidence="1">The sequence shown here is derived from an EMBL/GenBank/DDBJ whole genome shotgun (WGS) entry which is preliminary data.</text>
</comment>